<keyword evidence="2" id="KW-0378">Hydrolase</keyword>
<evidence type="ECO:0000256" key="1">
    <source>
        <dbReference type="ARBA" id="ARBA00022763"/>
    </source>
</evidence>
<feature type="region of interest" description="Disordered" evidence="4">
    <location>
        <begin position="1"/>
        <end position="72"/>
    </location>
</feature>
<dbReference type="GO" id="GO:0006285">
    <property type="term" value="P:base-excision repair, AP site formation"/>
    <property type="evidence" value="ECO:0007669"/>
    <property type="project" value="InterPro"/>
</dbReference>
<evidence type="ECO:0000313" key="7">
    <source>
        <dbReference type="Proteomes" id="UP000198797"/>
    </source>
</evidence>
<name>A0A1C4U0B9_9ACTN</name>
<dbReference type="AlphaFoldDB" id="A0A1C4U0B9"/>
<dbReference type="Proteomes" id="UP000198797">
    <property type="component" value="Unassembled WGS sequence"/>
</dbReference>
<dbReference type="Pfam" id="PF03167">
    <property type="entry name" value="UDG"/>
    <property type="match status" value="1"/>
</dbReference>
<protein>
    <submittedName>
        <fullName evidence="6">G/U mismatch-specific uracil-DNA glycosylase</fullName>
    </submittedName>
</protein>
<feature type="domain" description="Uracil-DNA glycosylase-like" evidence="5">
    <location>
        <begin position="87"/>
        <end position="245"/>
    </location>
</feature>
<proteinExistence type="predicted"/>
<dbReference type="SMART" id="SM00987">
    <property type="entry name" value="UreE_C"/>
    <property type="match status" value="1"/>
</dbReference>
<keyword evidence="1" id="KW-0227">DNA damage</keyword>
<dbReference type="InterPro" id="IPR036895">
    <property type="entry name" value="Uracil-DNA_glycosylase-like_sf"/>
</dbReference>
<dbReference type="GO" id="GO:0008263">
    <property type="term" value="F:pyrimidine-specific mismatch base pair DNA N-glycosylase activity"/>
    <property type="evidence" value="ECO:0007669"/>
    <property type="project" value="TreeGrafter"/>
</dbReference>
<keyword evidence="3" id="KW-0234">DNA repair</keyword>
<evidence type="ECO:0000313" key="6">
    <source>
        <dbReference type="EMBL" id="SCE65158.1"/>
    </source>
</evidence>
<dbReference type="STRING" id="121616.GA0070216_101155"/>
<dbReference type="InterPro" id="IPR015637">
    <property type="entry name" value="MUG/TDG"/>
</dbReference>
<reference evidence="7" key="1">
    <citation type="submission" date="2016-06" db="EMBL/GenBank/DDBJ databases">
        <authorList>
            <person name="Varghese N."/>
            <person name="Submissions Spin"/>
        </authorList>
    </citation>
    <scope>NUCLEOTIDE SEQUENCE [LARGE SCALE GENOMIC DNA]</scope>
    <source>
        <strain evidence="7">DSM 44100</strain>
    </source>
</reference>
<dbReference type="GO" id="GO:0004844">
    <property type="term" value="F:uracil DNA N-glycosylase activity"/>
    <property type="evidence" value="ECO:0007669"/>
    <property type="project" value="TreeGrafter"/>
</dbReference>
<dbReference type="SMART" id="SM00986">
    <property type="entry name" value="UDG"/>
    <property type="match status" value="1"/>
</dbReference>
<keyword evidence="7" id="KW-1185">Reference proteome</keyword>
<dbReference type="NCBIfam" id="NF007570">
    <property type="entry name" value="PRK10201.1"/>
    <property type="match status" value="1"/>
</dbReference>
<feature type="compositionally biased region" description="Low complexity" evidence="4">
    <location>
        <begin position="1"/>
        <end position="25"/>
    </location>
</feature>
<dbReference type="InterPro" id="IPR005122">
    <property type="entry name" value="Uracil-DNA_glycosylase-like"/>
</dbReference>
<accession>A0A1C4U0B9</accession>
<dbReference type="Gene3D" id="3.40.470.10">
    <property type="entry name" value="Uracil-DNA glycosylase-like domain"/>
    <property type="match status" value="1"/>
</dbReference>
<evidence type="ECO:0000259" key="5">
    <source>
        <dbReference type="SMART" id="SM00986"/>
    </source>
</evidence>
<evidence type="ECO:0000256" key="4">
    <source>
        <dbReference type="SAM" id="MobiDB-lite"/>
    </source>
</evidence>
<organism evidence="6 7">
    <name type="scientific">Micromonospora matsumotoense</name>
    <dbReference type="NCBI Taxonomy" id="121616"/>
    <lineage>
        <taxon>Bacteria</taxon>
        <taxon>Bacillati</taxon>
        <taxon>Actinomycetota</taxon>
        <taxon>Actinomycetes</taxon>
        <taxon>Micromonosporales</taxon>
        <taxon>Micromonosporaceae</taxon>
        <taxon>Micromonospora</taxon>
    </lineage>
</organism>
<evidence type="ECO:0000256" key="2">
    <source>
        <dbReference type="ARBA" id="ARBA00022801"/>
    </source>
</evidence>
<dbReference type="PANTHER" id="PTHR12159">
    <property type="entry name" value="G/T AND G/U MISMATCH-SPECIFIC DNA GLYCOSYLASE"/>
    <property type="match status" value="1"/>
</dbReference>
<sequence>MTPARRATGPAVPGPAAVPATTGPEPARRRRGTDGGHSPAPADRLPGTVDGPPGRIEVSPGPTRPREPEFRRPDRAELAAAADRTIPDVIDQGLTVLFVGINPGLWSAATGWHFARPGNRFWPALHRGGFTPRQLHPSEQHTLPGYGLGITNMVARASARADELTPAELVTGARTLTDKVALYRPTWVAVVGVTAYRIGFARPKAGFGRQPEPLAGARLWVLPNPSGLNAHFTPQTLGAAFGALRAAVVGDPPPAVG</sequence>
<dbReference type="CDD" id="cd10028">
    <property type="entry name" value="UDG-F2_TDG_MUG"/>
    <property type="match status" value="1"/>
</dbReference>
<gene>
    <name evidence="6" type="ORF">GA0070216_101155</name>
</gene>
<dbReference type="SUPFAM" id="SSF52141">
    <property type="entry name" value="Uracil-DNA glycosylase-like"/>
    <property type="match status" value="1"/>
</dbReference>
<dbReference type="EMBL" id="FMCU01000001">
    <property type="protein sequence ID" value="SCE65158.1"/>
    <property type="molecule type" value="Genomic_DNA"/>
</dbReference>
<dbReference type="PANTHER" id="PTHR12159:SF9">
    <property type="entry name" value="G_T MISMATCH-SPECIFIC THYMINE DNA GLYCOSYLASE"/>
    <property type="match status" value="1"/>
</dbReference>
<evidence type="ECO:0000256" key="3">
    <source>
        <dbReference type="ARBA" id="ARBA00023204"/>
    </source>
</evidence>